<organism evidence="1">
    <name type="scientific">Solanum chacoense</name>
    <name type="common">Chaco potato</name>
    <dbReference type="NCBI Taxonomy" id="4108"/>
    <lineage>
        <taxon>Eukaryota</taxon>
        <taxon>Viridiplantae</taxon>
        <taxon>Streptophyta</taxon>
        <taxon>Embryophyta</taxon>
        <taxon>Tracheophyta</taxon>
        <taxon>Spermatophyta</taxon>
        <taxon>Magnoliopsida</taxon>
        <taxon>eudicotyledons</taxon>
        <taxon>Gunneridae</taxon>
        <taxon>Pentapetalae</taxon>
        <taxon>asterids</taxon>
        <taxon>lamiids</taxon>
        <taxon>Solanales</taxon>
        <taxon>Solanaceae</taxon>
        <taxon>Solanoideae</taxon>
        <taxon>Solaneae</taxon>
        <taxon>Solanum</taxon>
    </lineage>
</organism>
<name>A0A0V0IJ25_SOLCH</name>
<reference evidence="1" key="1">
    <citation type="submission" date="2015-12" db="EMBL/GenBank/DDBJ databases">
        <title>Gene expression during late stages of embryo sac development: a critical building block for successful pollen-pistil interactions.</title>
        <authorList>
            <person name="Liu Y."/>
            <person name="Joly V."/>
            <person name="Sabar M."/>
            <person name="Matton D.P."/>
        </authorList>
    </citation>
    <scope>NUCLEOTIDE SEQUENCE</scope>
</reference>
<dbReference type="AlphaFoldDB" id="A0A0V0IJ25"/>
<proteinExistence type="predicted"/>
<sequence length="113" mass="13096">MSIFRNWSVRTSFSIFVISPVSFVSCRHTTSDFHVCRIFLISLLFLPQFSPLTFQGTLSNFIDLLLPGIPPYFLSHNYRIWHQALILSVHSPPSFLQWLAPLVHPIVVVYLHK</sequence>
<evidence type="ECO:0000313" key="1">
    <source>
        <dbReference type="EMBL" id="JAP32298.1"/>
    </source>
</evidence>
<dbReference type="PROSITE" id="PS51257">
    <property type="entry name" value="PROKAR_LIPOPROTEIN"/>
    <property type="match status" value="1"/>
</dbReference>
<accession>A0A0V0IJ25</accession>
<protein>
    <submittedName>
        <fullName evidence="1">Putative ovule protein</fullName>
    </submittedName>
</protein>
<dbReference type="EMBL" id="GEDG01006173">
    <property type="protein sequence ID" value="JAP32298.1"/>
    <property type="molecule type" value="Transcribed_RNA"/>
</dbReference>